<accession>A0ABZ2BPD3</accession>
<dbReference type="InterPro" id="IPR024442">
    <property type="entry name" value="Transposase_Zn_ribbon"/>
</dbReference>
<keyword evidence="4" id="KW-1185">Reference proteome</keyword>
<gene>
    <name evidence="3" type="ORF">ROLI_009220</name>
</gene>
<dbReference type="EMBL" id="CP143423">
    <property type="protein sequence ID" value="WVX47849.1"/>
    <property type="molecule type" value="Genomic_DNA"/>
</dbReference>
<evidence type="ECO:0000256" key="1">
    <source>
        <dbReference type="SAM" id="MobiDB-lite"/>
    </source>
</evidence>
<proteinExistence type="predicted"/>
<feature type="domain" description="Transposase zinc-ribbon" evidence="2">
    <location>
        <begin position="4"/>
        <end position="51"/>
    </location>
</feature>
<reference evidence="4" key="1">
    <citation type="submission" date="2024-01" db="EMBL/GenBank/DDBJ databases">
        <title>Roseobacter fucihabitans sp. nov., isolated from the brown alga Fucus spiralis.</title>
        <authorList>
            <person name="Hahnke S."/>
            <person name="Berger M."/>
            <person name="Schlingloff A."/>
            <person name="Athale I."/>
            <person name="Neumann-Schaal M."/>
            <person name="Adenaya A."/>
            <person name="Poehlein A."/>
            <person name="Daniel R."/>
            <person name="Pertersen J."/>
            <person name="Brinkhoff T."/>
        </authorList>
    </citation>
    <scope>NUCLEOTIDE SEQUENCE [LARGE SCALE GENOMIC DNA]</scope>
    <source>
        <strain evidence="4">B14</strain>
    </source>
</reference>
<dbReference type="Pfam" id="PF12760">
    <property type="entry name" value="Zn_ribbon_IS1595"/>
    <property type="match status" value="1"/>
</dbReference>
<evidence type="ECO:0000259" key="2">
    <source>
        <dbReference type="Pfam" id="PF12760"/>
    </source>
</evidence>
<dbReference type="Proteomes" id="UP001318682">
    <property type="component" value="Chromosome"/>
</dbReference>
<sequence length="193" mass="21250">MRMSEDKARTAFRQIRWTETEGEPICPACCCVDHYDLKARQVYKCRSCAKQFSITSGTIFASRKLQVRDIPAAIAIFINGAKGYSALQLSRGLSVYYKTAFVLLHKIRESIEAARNAGALSGNGEVDGAYFGGYPITPEYLPASQPPSPSSPGTHTRQAPEYKRGRPISRILFPEVTFGSMTIPLATRLPGQL</sequence>
<evidence type="ECO:0000313" key="4">
    <source>
        <dbReference type="Proteomes" id="UP001318682"/>
    </source>
</evidence>
<evidence type="ECO:0000313" key="3">
    <source>
        <dbReference type="EMBL" id="WVX47849.1"/>
    </source>
</evidence>
<name>A0ABZ2BPD3_9RHOB</name>
<protein>
    <recommendedName>
        <fullName evidence="2">Transposase zinc-ribbon domain-containing protein</fullName>
    </recommendedName>
</protein>
<feature type="region of interest" description="Disordered" evidence="1">
    <location>
        <begin position="141"/>
        <end position="161"/>
    </location>
</feature>
<organism evidence="3 4">
    <name type="scientific">Roseobacter fucihabitans</name>
    <dbReference type="NCBI Taxonomy" id="1537242"/>
    <lineage>
        <taxon>Bacteria</taxon>
        <taxon>Pseudomonadati</taxon>
        <taxon>Pseudomonadota</taxon>
        <taxon>Alphaproteobacteria</taxon>
        <taxon>Rhodobacterales</taxon>
        <taxon>Roseobacteraceae</taxon>
        <taxon>Roseobacter</taxon>
    </lineage>
</organism>